<comment type="caution">
    <text evidence="2">The sequence shown here is derived from an EMBL/GenBank/DDBJ whole genome shotgun (WGS) entry which is preliminary data.</text>
</comment>
<protein>
    <submittedName>
        <fullName evidence="2">Uncharacterized protein</fullName>
    </submittedName>
</protein>
<feature type="compositionally biased region" description="Basic and acidic residues" evidence="1">
    <location>
        <begin position="208"/>
        <end position="218"/>
    </location>
</feature>
<feature type="region of interest" description="Disordered" evidence="1">
    <location>
        <begin position="208"/>
        <end position="230"/>
    </location>
</feature>
<keyword evidence="3" id="KW-1185">Reference proteome</keyword>
<evidence type="ECO:0000256" key="1">
    <source>
        <dbReference type="SAM" id="MobiDB-lite"/>
    </source>
</evidence>
<evidence type="ECO:0000313" key="2">
    <source>
        <dbReference type="EMBL" id="CAJ0968647.1"/>
    </source>
</evidence>
<proteinExistence type="predicted"/>
<evidence type="ECO:0000313" key="3">
    <source>
        <dbReference type="Proteomes" id="UP001176940"/>
    </source>
</evidence>
<feature type="region of interest" description="Disordered" evidence="1">
    <location>
        <begin position="1"/>
        <end position="45"/>
    </location>
</feature>
<gene>
    <name evidence="2" type="ORF">RIMI_LOCUS23280245</name>
</gene>
<accession>A0ABN9MS83</accession>
<dbReference type="EMBL" id="CAUEEQ010079491">
    <property type="protein sequence ID" value="CAJ0968647.1"/>
    <property type="molecule type" value="Genomic_DNA"/>
</dbReference>
<name>A0ABN9MS83_9NEOB</name>
<sequence length="230" mass="25134">MSQPPSGGDVLEGDETPGALVQESLDPSVTQVTRNAPPGLEEYNPFSDSKTFLALEERSRPALRRCPSDVNGHVFTALVAPQGNEALYASLHSGIPQPQPAKVKMPTTAPSTQPAIMKPTEEPPAYTQIAKVGRQSTHVSELQREDKKRTSSDDDRRRRTGPAAGPPLGYIRGLSTALQNAVDKPLMPEHAITQAELLKRQEELEKKAAELDRREREIQSLNQPGGEYNI</sequence>
<feature type="compositionally biased region" description="Basic and acidic residues" evidence="1">
    <location>
        <begin position="141"/>
        <end position="157"/>
    </location>
</feature>
<reference evidence="2" key="1">
    <citation type="submission" date="2023-07" db="EMBL/GenBank/DDBJ databases">
        <authorList>
            <person name="Stuckert A."/>
        </authorList>
    </citation>
    <scope>NUCLEOTIDE SEQUENCE</scope>
</reference>
<feature type="compositionally biased region" description="Polar residues" evidence="1">
    <location>
        <begin position="25"/>
        <end position="34"/>
    </location>
</feature>
<feature type="region of interest" description="Disordered" evidence="1">
    <location>
        <begin position="98"/>
        <end position="172"/>
    </location>
</feature>
<dbReference type="Proteomes" id="UP001176940">
    <property type="component" value="Unassembled WGS sequence"/>
</dbReference>
<organism evidence="2 3">
    <name type="scientific">Ranitomeya imitator</name>
    <name type="common">mimic poison frog</name>
    <dbReference type="NCBI Taxonomy" id="111125"/>
    <lineage>
        <taxon>Eukaryota</taxon>
        <taxon>Metazoa</taxon>
        <taxon>Chordata</taxon>
        <taxon>Craniata</taxon>
        <taxon>Vertebrata</taxon>
        <taxon>Euteleostomi</taxon>
        <taxon>Amphibia</taxon>
        <taxon>Batrachia</taxon>
        <taxon>Anura</taxon>
        <taxon>Neobatrachia</taxon>
        <taxon>Hyloidea</taxon>
        <taxon>Dendrobatidae</taxon>
        <taxon>Dendrobatinae</taxon>
        <taxon>Ranitomeya</taxon>
    </lineage>
</organism>